<feature type="domain" description="HTH araC/xylS-type" evidence="2">
    <location>
        <begin position="300"/>
        <end position="402"/>
    </location>
</feature>
<evidence type="ECO:0000256" key="1">
    <source>
        <dbReference type="SAM" id="Phobius"/>
    </source>
</evidence>
<dbReference type="GO" id="GO:0003700">
    <property type="term" value="F:DNA-binding transcription factor activity"/>
    <property type="evidence" value="ECO:0007669"/>
    <property type="project" value="InterPro"/>
</dbReference>
<proteinExistence type="predicted"/>
<sequence length="404" mass="46254">MLDKIHQLEKFISVAGIYLGCFSGILLVILNRQRKAEQYMLAAIFLILSWYAFFHPAKLYGWLSSYPFMLRIGVPFYYLVPPFIFWYSSIKLGWRGKKWKYVSVHLALFFIGLTDISWYYIRDHEHLHEIALSVAQNFNYLFSTAEGFLPAVTHYILRPLQGCIYCLYSCYVCYAAYKKGMFQKLSLPLRGWLMLFNLGMAVIYLMLFYMTIISPPESMPWAGYYDGVWSATFMTVLFCLLGAAALFCPTVLYQKNVTAGVSKVGFPAAGMPPSSVAINNNEPAAIVELSQQAMSGYVNDIEEAMLSADAFKQMYVIDDLLAKLNIPYTDLVYVLSKHYHQDFNDFVNSFKIRYIIGELQSKKSENLNADWIRREAGFTSGDAFSAAFKKYTGVYPDQFLKKAV</sequence>
<dbReference type="RefSeq" id="WP_114006448.1">
    <property type="nucleotide sequence ID" value="NZ_QGDC01000011.1"/>
</dbReference>
<dbReference type="PROSITE" id="PS01124">
    <property type="entry name" value="HTH_ARAC_FAMILY_2"/>
    <property type="match status" value="1"/>
</dbReference>
<feature type="transmembrane region" description="Helical" evidence="1">
    <location>
        <begin position="189"/>
        <end position="212"/>
    </location>
</feature>
<keyword evidence="1" id="KW-1133">Transmembrane helix</keyword>
<gene>
    <name evidence="3" type="ORF">DJ568_16705</name>
</gene>
<feature type="transmembrane region" description="Helical" evidence="1">
    <location>
        <begin position="68"/>
        <end position="87"/>
    </location>
</feature>
<keyword evidence="1" id="KW-0812">Transmembrane</keyword>
<evidence type="ECO:0000313" key="3">
    <source>
        <dbReference type="EMBL" id="RCH53675.1"/>
    </source>
</evidence>
<comment type="caution">
    <text evidence="3">The sequence shown here is derived from an EMBL/GenBank/DDBJ whole genome shotgun (WGS) entry which is preliminary data.</text>
</comment>
<reference evidence="3 4" key="1">
    <citation type="submission" date="2018-05" db="EMBL/GenBank/DDBJ databases">
        <title>Mucilaginibacter hurinus sp. nov., isolated from briquette warehouse soil.</title>
        <authorList>
            <person name="Choi L."/>
        </authorList>
    </citation>
    <scope>NUCLEOTIDE SEQUENCE [LARGE SCALE GENOMIC DNA]</scope>
    <source>
        <strain evidence="3 4">ZR32</strain>
    </source>
</reference>
<feature type="transmembrane region" description="Helical" evidence="1">
    <location>
        <begin position="99"/>
        <end position="121"/>
    </location>
</feature>
<dbReference type="AlphaFoldDB" id="A0A367GL06"/>
<dbReference type="OrthoDB" id="704028at2"/>
<keyword evidence="4" id="KW-1185">Reference proteome</keyword>
<dbReference type="Gene3D" id="1.10.10.60">
    <property type="entry name" value="Homeodomain-like"/>
    <property type="match status" value="1"/>
</dbReference>
<feature type="transmembrane region" description="Helical" evidence="1">
    <location>
        <begin position="12"/>
        <end position="30"/>
    </location>
</feature>
<feature type="transmembrane region" description="Helical" evidence="1">
    <location>
        <begin position="156"/>
        <end position="177"/>
    </location>
</feature>
<feature type="transmembrane region" description="Helical" evidence="1">
    <location>
        <begin position="39"/>
        <end position="56"/>
    </location>
</feature>
<name>A0A367GL06_9SPHI</name>
<dbReference type="Proteomes" id="UP000253209">
    <property type="component" value="Unassembled WGS sequence"/>
</dbReference>
<protein>
    <recommendedName>
        <fullName evidence="2">HTH araC/xylS-type domain-containing protein</fullName>
    </recommendedName>
</protein>
<organism evidence="3 4">
    <name type="scientific">Mucilaginibacter hurinus</name>
    <dbReference type="NCBI Taxonomy" id="2201324"/>
    <lineage>
        <taxon>Bacteria</taxon>
        <taxon>Pseudomonadati</taxon>
        <taxon>Bacteroidota</taxon>
        <taxon>Sphingobacteriia</taxon>
        <taxon>Sphingobacteriales</taxon>
        <taxon>Sphingobacteriaceae</taxon>
        <taxon>Mucilaginibacter</taxon>
    </lineage>
</organism>
<dbReference type="EMBL" id="QGDC01000011">
    <property type="protein sequence ID" value="RCH53675.1"/>
    <property type="molecule type" value="Genomic_DNA"/>
</dbReference>
<feature type="transmembrane region" description="Helical" evidence="1">
    <location>
        <begin position="232"/>
        <end position="253"/>
    </location>
</feature>
<evidence type="ECO:0000313" key="4">
    <source>
        <dbReference type="Proteomes" id="UP000253209"/>
    </source>
</evidence>
<evidence type="ECO:0000259" key="2">
    <source>
        <dbReference type="PROSITE" id="PS01124"/>
    </source>
</evidence>
<accession>A0A367GL06</accession>
<keyword evidence="1" id="KW-0472">Membrane</keyword>
<dbReference type="GO" id="GO:0043565">
    <property type="term" value="F:sequence-specific DNA binding"/>
    <property type="evidence" value="ECO:0007669"/>
    <property type="project" value="InterPro"/>
</dbReference>
<dbReference type="InterPro" id="IPR018060">
    <property type="entry name" value="HTH_AraC"/>
</dbReference>